<proteinExistence type="predicted"/>
<evidence type="ECO:0000313" key="7">
    <source>
        <dbReference type="Proteomes" id="UP000464787"/>
    </source>
</evidence>
<accession>A0A857J6M9</accession>
<reference evidence="6 7" key="1">
    <citation type="submission" date="2020-01" db="EMBL/GenBank/DDBJ databases">
        <title>Genome sequencing of strain KACC 21265.</title>
        <authorList>
            <person name="Heo J."/>
            <person name="Kim S.-J."/>
            <person name="Kim J.-S."/>
            <person name="Hong S.-B."/>
            <person name="Kwon S.-W."/>
        </authorList>
    </citation>
    <scope>NUCLEOTIDE SEQUENCE [LARGE SCALE GENOMIC DNA]</scope>
    <source>
        <strain evidence="6 7">KACC 21265</strain>
    </source>
</reference>
<dbReference type="Pfam" id="PF09339">
    <property type="entry name" value="HTH_IclR"/>
    <property type="match status" value="1"/>
</dbReference>
<dbReference type="RefSeq" id="WP_160551982.1">
    <property type="nucleotide sequence ID" value="NZ_CP047650.1"/>
</dbReference>
<dbReference type="PROSITE" id="PS51077">
    <property type="entry name" value="HTH_ICLR"/>
    <property type="match status" value="1"/>
</dbReference>
<dbReference type="GO" id="GO:0003700">
    <property type="term" value="F:DNA-binding transcription factor activity"/>
    <property type="evidence" value="ECO:0007669"/>
    <property type="project" value="TreeGrafter"/>
</dbReference>
<dbReference type="PANTHER" id="PTHR30136:SF39">
    <property type="entry name" value="TRANSCRIPTIONAL REGULATORY PROTEIN"/>
    <property type="match status" value="1"/>
</dbReference>
<dbReference type="InterPro" id="IPR050707">
    <property type="entry name" value="HTH_MetabolicPath_Reg"/>
</dbReference>
<evidence type="ECO:0000259" key="4">
    <source>
        <dbReference type="PROSITE" id="PS51077"/>
    </source>
</evidence>
<organism evidence="6 7">
    <name type="scientific">Xylophilus rhododendri</name>
    <dbReference type="NCBI Taxonomy" id="2697032"/>
    <lineage>
        <taxon>Bacteria</taxon>
        <taxon>Pseudomonadati</taxon>
        <taxon>Pseudomonadota</taxon>
        <taxon>Betaproteobacteria</taxon>
        <taxon>Burkholderiales</taxon>
        <taxon>Xylophilus</taxon>
    </lineage>
</organism>
<dbReference type="Gene3D" id="1.10.10.10">
    <property type="entry name" value="Winged helix-like DNA-binding domain superfamily/Winged helix DNA-binding domain"/>
    <property type="match status" value="1"/>
</dbReference>
<keyword evidence="2" id="KW-0238">DNA-binding</keyword>
<keyword evidence="3" id="KW-0804">Transcription</keyword>
<dbReference type="GO" id="GO:0045892">
    <property type="term" value="P:negative regulation of DNA-templated transcription"/>
    <property type="evidence" value="ECO:0007669"/>
    <property type="project" value="TreeGrafter"/>
</dbReference>
<keyword evidence="1" id="KW-0805">Transcription regulation</keyword>
<keyword evidence="7" id="KW-1185">Reference proteome</keyword>
<dbReference type="AlphaFoldDB" id="A0A857J6M9"/>
<feature type="domain" description="HTH iclR-type" evidence="4">
    <location>
        <begin position="16"/>
        <end position="77"/>
    </location>
</feature>
<dbReference type="KEGG" id="xyk:GT347_10960"/>
<dbReference type="SUPFAM" id="SSF46785">
    <property type="entry name" value="Winged helix' DNA-binding domain"/>
    <property type="match status" value="1"/>
</dbReference>
<dbReference type="InterPro" id="IPR005471">
    <property type="entry name" value="Tscrpt_reg_IclR_N"/>
</dbReference>
<dbReference type="InterPro" id="IPR014757">
    <property type="entry name" value="Tscrpt_reg_IclR_C"/>
</dbReference>
<gene>
    <name evidence="6" type="ORF">GT347_10960</name>
</gene>
<dbReference type="Pfam" id="PF01614">
    <property type="entry name" value="IclR_C"/>
    <property type="match status" value="2"/>
</dbReference>
<dbReference type="InterPro" id="IPR036388">
    <property type="entry name" value="WH-like_DNA-bd_sf"/>
</dbReference>
<evidence type="ECO:0000256" key="1">
    <source>
        <dbReference type="ARBA" id="ARBA00023015"/>
    </source>
</evidence>
<evidence type="ECO:0000313" key="6">
    <source>
        <dbReference type="EMBL" id="QHI98465.1"/>
    </source>
</evidence>
<dbReference type="SUPFAM" id="SSF55781">
    <property type="entry name" value="GAF domain-like"/>
    <property type="match status" value="1"/>
</dbReference>
<evidence type="ECO:0000259" key="5">
    <source>
        <dbReference type="PROSITE" id="PS51078"/>
    </source>
</evidence>
<evidence type="ECO:0000256" key="2">
    <source>
        <dbReference type="ARBA" id="ARBA00023125"/>
    </source>
</evidence>
<dbReference type="PROSITE" id="PS51078">
    <property type="entry name" value="ICLR_ED"/>
    <property type="match status" value="1"/>
</dbReference>
<dbReference type="InterPro" id="IPR029016">
    <property type="entry name" value="GAF-like_dom_sf"/>
</dbReference>
<protein>
    <submittedName>
        <fullName evidence="6">Helix-turn-helix domain-containing protein</fullName>
    </submittedName>
</protein>
<dbReference type="EMBL" id="CP047650">
    <property type="protein sequence ID" value="QHI98465.1"/>
    <property type="molecule type" value="Genomic_DNA"/>
</dbReference>
<dbReference type="Gene3D" id="3.30.450.40">
    <property type="match status" value="2"/>
</dbReference>
<dbReference type="SMART" id="SM00346">
    <property type="entry name" value="HTH_ICLR"/>
    <property type="match status" value="1"/>
</dbReference>
<dbReference type="InterPro" id="IPR036390">
    <property type="entry name" value="WH_DNA-bd_sf"/>
</dbReference>
<dbReference type="PANTHER" id="PTHR30136">
    <property type="entry name" value="HELIX-TURN-HELIX TRANSCRIPTIONAL REGULATOR, ICLR FAMILY"/>
    <property type="match status" value="1"/>
</dbReference>
<sequence length="254" mass="26523">MIPTDSSAPAASADNVNAVTRSLGILGAFGMTDSHLSLAELARRTAVPKPTVLRLARTLAQSGYLVALEGGAWRLGPAAARLGAQYQRAFDLRNLIEPALQQLADDTGHSTSFFALEDKQRVRLLRVRGKDGFVSPTRVGEPLPLEKGAAGQVILAFSGGRGHALAAIRERGWHLTVGEADAGSASIAAPVFVGSRSLLGAVSVAAPANEKAVAELERHSAGLVKAAGALSRAFGSTLIKAGDRVMVRSLWYPE</sequence>
<evidence type="ECO:0000256" key="3">
    <source>
        <dbReference type="ARBA" id="ARBA00023163"/>
    </source>
</evidence>
<dbReference type="Proteomes" id="UP000464787">
    <property type="component" value="Chromosome"/>
</dbReference>
<dbReference type="GO" id="GO:0003677">
    <property type="term" value="F:DNA binding"/>
    <property type="evidence" value="ECO:0007669"/>
    <property type="project" value="UniProtKB-KW"/>
</dbReference>
<name>A0A857J6M9_9BURK</name>
<feature type="domain" description="IclR-ED" evidence="5">
    <location>
        <begin position="78"/>
        <end position="236"/>
    </location>
</feature>